<evidence type="ECO:0000313" key="2">
    <source>
        <dbReference type="Proteomes" id="UP000021210"/>
    </source>
</evidence>
<accession>A0A829QR24</accession>
<dbReference type="InterPro" id="IPR011051">
    <property type="entry name" value="RmlC_Cupin_sf"/>
</dbReference>
<protein>
    <submittedName>
        <fullName evidence="1">Uncharacterized protein</fullName>
    </submittedName>
</protein>
<reference evidence="1 2" key="1">
    <citation type="submission" date="2013-12" db="EMBL/GenBank/DDBJ databases">
        <authorList>
            <person name="Zelazny A."/>
            <person name="Olivier K."/>
            <person name="Holland S."/>
            <person name="Lenaerts A."/>
            <person name="Ordway D."/>
            <person name="DeGroote M.A."/>
            <person name="Parker T."/>
            <person name="Sizemore C."/>
            <person name="Tallon L.J."/>
            <person name="Sadzewicz L.K."/>
            <person name="Sengamalay N."/>
            <person name="Fraser C.M."/>
            <person name="Hine E."/>
            <person name="Shefchek K.A."/>
            <person name="Das S.P."/>
            <person name="Tettelin H."/>
        </authorList>
    </citation>
    <scope>NUCLEOTIDE SEQUENCE [LARGE SCALE GENOMIC DNA]</scope>
    <source>
        <strain evidence="1 2">1948</strain>
    </source>
</reference>
<dbReference type="AlphaFoldDB" id="A0A829QR24"/>
<dbReference type="Proteomes" id="UP000021210">
    <property type="component" value="Unassembled WGS sequence"/>
</dbReference>
<comment type="caution">
    <text evidence="1">The sequence shown here is derived from an EMBL/GenBank/DDBJ whole genome shotgun (WGS) entry which is preliminary data.</text>
</comment>
<evidence type="ECO:0000313" key="1">
    <source>
        <dbReference type="EMBL" id="EUA64968.1"/>
    </source>
</evidence>
<gene>
    <name evidence="1" type="ORF">I542_5146</name>
</gene>
<sequence>MTTAPPTNKHWFRKLIHGQPHQIIGGNDDPYLLRWYLIPRNPVLNIYLHQFLRSDDDRALHDHPWWFWSMVLLGHYYEHRADGRRIKRHAGSIAYRRAETRHRVELPTSNDPFSLLSREDSCVTLVITGPRVRVWGFWCKDRFGETRSRQYEVERFVPYYDWHDGGCGEPIDQGRVRADD</sequence>
<organism evidence="1 2">
    <name type="scientific">Mycobacteroides abscessus 1948</name>
    <dbReference type="NCBI Taxonomy" id="1299323"/>
    <lineage>
        <taxon>Bacteria</taxon>
        <taxon>Bacillati</taxon>
        <taxon>Actinomycetota</taxon>
        <taxon>Actinomycetes</taxon>
        <taxon>Mycobacteriales</taxon>
        <taxon>Mycobacteriaceae</taxon>
        <taxon>Mycobacteroides</taxon>
        <taxon>Mycobacteroides abscessus</taxon>
    </lineage>
</organism>
<proteinExistence type="predicted"/>
<dbReference type="EMBL" id="JAOH01000002">
    <property type="protein sequence ID" value="EUA64968.1"/>
    <property type="molecule type" value="Genomic_DNA"/>
</dbReference>
<dbReference type="SUPFAM" id="SSF51182">
    <property type="entry name" value="RmlC-like cupins"/>
    <property type="match status" value="1"/>
</dbReference>
<name>A0A829QR24_9MYCO</name>